<accession>A0A7S2X1R1</accession>
<sequence>MKGKGKESVIDDIFASAKKEKQKKEEAEKEKEKEKKEAEEKRKRENQGTDPSSSSSSSQQKKKQKKKGREGGDRKGEAFVAAVFSKDKDDFDLDSLLPRYKRKKTNEGFAIYSERELRINQGGGTDLCPFDCNCCF</sequence>
<dbReference type="AlphaFoldDB" id="A0A7S2X1R1"/>
<evidence type="ECO:0000256" key="1">
    <source>
        <dbReference type="SAM" id="MobiDB-lite"/>
    </source>
</evidence>
<evidence type="ECO:0008006" key="3">
    <source>
        <dbReference type="Google" id="ProtNLM"/>
    </source>
</evidence>
<dbReference type="InterPro" id="IPR013885">
    <property type="entry name" value="DUF1764_euk"/>
</dbReference>
<proteinExistence type="predicted"/>
<protein>
    <recommendedName>
        <fullName evidence="3">DUF1764 domain-containing protein</fullName>
    </recommendedName>
</protein>
<dbReference type="EMBL" id="HBHL01010496">
    <property type="protein sequence ID" value="CAD9718118.1"/>
    <property type="molecule type" value="Transcribed_RNA"/>
</dbReference>
<dbReference type="PANTHER" id="PTHR34066:SF1">
    <property type="entry name" value="DUF1764 FAMILY PROTEIN"/>
    <property type="match status" value="1"/>
</dbReference>
<feature type="region of interest" description="Disordered" evidence="1">
    <location>
        <begin position="1"/>
        <end position="78"/>
    </location>
</feature>
<dbReference type="PANTHER" id="PTHR34066">
    <property type="entry name" value="GROWTH FACTOR 2"/>
    <property type="match status" value="1"/>
</dbReference>
<feature type="compositionally biased region" description="Basic and acidic residues" evidence="1">
    <location>
        <begin position="17"/>
        <end position="47"/>
    </location>
</feature>
<organism evidence="2">
    <name type="scientific">Chloropicon primus</name>
    <dbReference type="NCBI Taxonomy" id="1764295"/>
    <lineage>
        <taxon>Eukaryota</taxon>
        <taxon>Viridiplantae</taxon>
        <taxon>Chlorophyta</taxon>
        <taxon>Chloropicophyceae</taxon>
        <taxon>Chloropicales</taxon>
        <taxon>Chloropicaceae</taxon>
        <taxon>Chloropicon</taxon>
    </lineage>
</organism>
<gene>
    <name evidence="2" type="ORF">CPRI1469_LOCUS6983</name>
</gene>
<reference evidence="2" key="1">
    <citation type="submission" date="2021-01" db="EMBL/GenBank/DDBJ databases">
        <authorList>
            <person name="Corre E."/>
            <person name="Pelletier E."/>
            <person name="Niang G."/>
            <person name="Scheremetjew M."/>
            <person name="Finn R."/>
            <person name="Kale V."/>
            <person name="Holt S."/>
            <person name="Cochrane G."/>
            <person name="Meng A."/>
            <person name="Brown T."/>
            <person name="Cohen L."/>
        </authorList>
    </citation>
    <scope>NUCLEOTIDE SEQUENCE</scope>
    <source>
        <strain evidence="2">CCMP1205</strain>
    </source>
</reference>
<dbReference type="Pfam" id="PF08576">
    <property type="entry name" value="DUF1764"/>
    <property type="match status" value="1"/>
</dbReference>
<name>A0A7S2X1R1_9CHLO</name>
<evidence type="ECO:0000313" key="2">
    <source>
        <dbReference type="EMBL" id="CAD9718118.1"/>
    </source>
</evidence>